<comment type="caution">
    <text evidence="3">The sequence shown here is derived from an EMBL/GenBank/DDBJ whole genome shotgun (WGS) entry which is preliminary data.</text>
</comment>
<protein>
    <recommendedName>
        <fullName evidence="5">DUF3828 domain-containing protein</fullName>
    </recommendedName>
</protein>
<feature type="compositionally biased region" description="Low complexity" evidence="1">
    <location>
        <begin position="31"/>
        <end position="50"/>
    </location>
</feature>
<evidence type="ECO:0000313" key="3">
    <source>
        <dbReference type="EMBL" id="GAA2716323.1"/>
    </source>
</evidence>
<dbReference type="EMBL" id="BAAASL010000009">
    <property type="protein sequence ID" value="GAA2716323.1"/>
    <property type="molecule type" value="Genomic_DNA"/>
</dbReference>
<feature type="signal peptide" evidence="2">
    <location>
        <begin position="1"/>
        <end position="28"/>
    </location>
</feature>
<name>A0ABN3TU38_9ACTN</name>
<proteinExistence type="predicted"/>
<organism evidence="3 4">
    <name type="scientific">Streptomyces luteosporeus</name>
    <dbReference type="NCBI Taxonomy" id="173856"/>
    <lineage>
        <taxon>Bacteria</taxon>
        <taxon>Bacillati</taxon>
        <taxon>Actinomycetota</taxon>
        <taxon>Actinomycetes</taxon>
        <taxon>Kitasatosporales</taxon>
        <taxon>Streptomycetaceae</taxon>
        <taxon>Streptomyces</taxon>
    </lineage>
</organism>
<keyword evidence="2" id="KW-0732">Signal</keyword>
<evidence type="ECO:0008006" key="5">
    <source>
        <dbReference type="Google" id="ProtNLM"/>
    </source>
</evidence>
<feature type="chain" id="PRO_5047519119" description="DUF3828 domain-containing protein" evidence="2">
    <location>
        <begin position="29"/>
        <end position="175"/>
    </location>
</feature>
<gene>
    <name evidence="3" type="ORF">GCM10010315_27130</name>
</gene>
<dbReference type="Proteomes" id="UP001500886">
    <property type="component" value="Unassembled WGS sequence"/>
</dbReference>
<accession>A0ABN3TU38</accession>
<dbReference type="Gene3D" id="3.10.450.50">
    <property type="match status" value="1"/>
</dbReference>
<evidence type="ECO:0000313" key="4">
    <source>
        <dbReference type="Proteomes" id="UP001500886"/>
    </source>
</evidence>
<evidence type="ECO:0000256" key="2">
    <source>
        <dbReference type="SAM" id="SignalP"/>
    </source>
</evidence>
<reference evidence="3 4" key="1">
    <citation type="journal article" date="2019" name="Int. J. Syst. Evol. Microbiol.">
        <title>The Global Catalogue of Microorganisms (GCM) 10K type strain sequencing project: providing services to taxonomists for standard genome sequencing and annotation.</title>
        <authorList>
            <consortium name="The Broad Institute Genomics Platform"/>
            <consortium name="The Broad Institute Genome Sequencing Center for Infectious Disease"/>
            <person name="Wu L."/>
            <person name="Ma J."/>
        </authorList>
    </citation>
    <scope>NUCLEOTIDE SEQUENCE [LARGE SCALE GENOMIC DNA]</scope>
    <source>
        <strain evidence="3 4">JCM 4542</strain>
    </source>
</reference>
<dbReference type="RefSeq" id="WP_344435362.1">
    <property type="nucleotide sequence ID" value="NZ_BAAASL010000009.1"/>
</dbReference>
<feature type="region of interest" description="Disordered" evidence="1">
    <location>
        <begin position="31"/>
        <end position="57"/>
    </location>
</feature>
<keyword evidence="4" id="KW-1185">Reference proteome</keyword>
<sequence>MPAPRTPWRSGAALALLAALTVPAVAFAAASGRPADVPRTDPAPATAPDAEQPVREGNAGSVVDQVAAFYGAYVGARSGTPDSVLSGALRSHYLTREFRTRLEEWERKSGADGVLRAQDTPRAWRVTYDNSGAGHTWTRVRLTWGDEKKPTYTYLSVQSDIATRLISDIKEESAS</sequence>
<evidence type="ECO:0000256" key="1">
    <source>
        <dbReference type="SAM" id="MobiDB-lite"/>
    </source>
</evidence>